<feature type="disulfide bond" description="Redox-active" evidence="10">
    <location>
        <begin position="41"/>
        <end position="46"/>
    </location>
</feature>
<feature type="binding site" evidence="9">
    <location>
        <position position="264"/>
    </location>
    <ligand>
        <name>NAD(+)</name>
        <dbReference type="ChEBI" id="CHEBI:57540"/>
    </ligand>
</feature>
<feature type="domain" description="FAD/NAD(P)-binding" evidence="13">
    <location>
        <begin position="5"/>
        <end position="320"/>
    </location>
</feature>
<dbReference type="InterPro" id="IPR004099">
    <property type="entry name" value="Pyr_nucl-diS_OxRdtase_dimer"/>
</dbReference>
<comment type="caution">
    <text evidence="14">The sequence shown here is derived from an EMBL/GenBank/DDBJ whole genome shotgun (WGS) entry which is preliminary data.</text>
</comment>
<feature type="binding site" evidence="9">
    <location>
        <position position="305"/>
    </location>
    <ligand>
        <name>NAD(+)</name>
        <dbReference type="ChEBI" id="CHEBI:57540"/>
    </ligand>
</feature>
<dbReference type="PRINTS" id="PR00411">
    <property type="entry name" value="PNDRDTASEI"/>
</dbReference>
<name>A0A6G3QN53_9ACTN</name>
<dbReference type="PANTHER" id="PTHR43014:SF2">
    <property type="entry name" value="MERCURIC REDUCTASE"/>
    <property type="match status" value="1"/>
</dbReference>
<keyword evidence="7 11" id="KW-0676">Redox-active center</keyword>
<evidence type="ECO:0000256" key="10">
    <source>
        <dbReference type="PIRSR" id="PIRSR000350-4"/>
    </source>
</evidence>
<keyword evidence="9" id="KW-0547">Nucleotide-binding</keyword>
<evidence type="ECO:0000256" key="9">
    <source>
        <dbReference type="PIRSR" id="PIRSR000350-3"/>
    </source>
</evidence>
<evidence type="ECO:0000256" key="6">
    <source>
        <dbReference type="ARBA" id="ARBA00023157"/>
    </source>
</evidence>
<feature type="active site" description="Proton acceptor" evidence="8">
    <location>
        <position position="438"/>
    </location>
</feature>
<evidence type="ECO:0000256" key="7">
    <source>
        <dbReference type="ARBA" id="ARBA00023284"/>
    </source>
</evidence>
<accession>A0A6G3QN53</accession>
<evidence type="ECO:0000313" key="14">
    <source>
        <dbReference type="EMBL" id="NEA84933.1"/>
    </source>
</evidence>
<keyword evidence="9" id="KW-0520">NAD</keyword>
<proteinExistence type="inferred from homology"/>
<reference evidence="14" key="1">
    <citation type="submission" date="2020-01" db="EMBL/GenBank/DDBJ databases">
        <title>Insect and environment-associated Actinomycetes.</title>
        <authorList>
            <person name="Currrie C."/>
            <person name="Chevrette M."/>
            <person name="Carlson C."/>
            <person name="Stubbendieck R."/>
            <person name="Wendt-Pienkowski E."/>
        </authorList>
    </citation>
    <scope>NUCLEOTIDE SEQUENCE</scope>
    <source>
        <strain evidence="14">SID14436</strain>
    </source>
</reference>
<evidence type="ECO:0000256" key="2">
    <source>
        <dbReference type="ARBA" id="ARBA00022630"/>
    </source>
</evidence>
<dbReference type="GO" id="GO:0016668">
    <property type="term" value="F:oxidoreductase activity, acting on a sulfur group of donors, NAD(P) as acceptor"/>
    <property type="evidence" value="ECO:0007669"/>
    <property type="project" value="InterPro"/>
</dbReference>
<feature type="binding site" evidence="9">
    <location>
        <position position="114"/>
    </location>
    <ligand>
        <name>FAD</name>
        <dbReference type="ChEBI" id="CHEBI:57692"/>
    </ligand>
</feature>
<dbReference type="InterPro" id="IPR012999">
    <property type="entry name" value="Pyr_OxRdtase_I_AS"/>
</dbReference>
<sequence>MAERYDTLVIGGGMAGLPLALRAARHGRVAFVEKEKLGGTCLNRGCIPTKTMIASAAVAHQVRRAAEFGVHVPAPSVDLAAVVARKNAIVETIRSGSYKTVGKADQIDFYPAEGRFTAPRRLRVDHTEIEADKIFLVTGLRTTIPAIDGLETTPYYTSRTLLDLTDLPEHLIVVGGGYIGCEFAQMFARFGSRVTLIQRAERLLPAEDPDISAAVTDGFTADGITVLTGTTCTAVDGRPGNIRAGCQGSETGEINGSHLLIATGRTPNTDILGLEHLGLAPDERGFLPVDDLLRTAAEDVWALGDIRGGPMFTHTARDDADIAYRTTYRGQNRSTNGRIVPHAVFTDPEVGSVGLTEPAARAAGHQVLIGRQDFTGVVKARAIGNTRGLIKFVVDASTDKILGCHIAGPDGGNLVHEAVIAMTCGATYSDIARAIHIHPTLAEGVNTAAGGVHREIGT</sequence>
<comment type="similarity">
    <text evidence="1 11">Belongs to the class-I pyridine nucleotide-disulfide oxidoreductase family.</text>
</comment>
<feature type="domain" description="Pyridine nucleotide-disulphide oxidoreductase dimerisation" evidence="12">
    <location>
        <begin position="340"/>
        <end position="449"/>
    </location>
</feature>
<dbReference type="RefSeq" id="WP_006143043.1">
    <property type="nucleotide sequence ID" value="NZ_JAAGMD010000073.1"/>
</dbReference>
<dbReference type="Pfam" id="PF02852">
    <property type="entry name" value="Pyr_redox_dim"/>
    <property type="match status" value="1"/>
</dbReference>
<evidence type="ECO:0000256" key="4">
    <source>
        <dbReference type="ARBA" id="ARBA00022857"/>
    </source>
</evidence>
<keyword evidence="5 11" id="KW-0560">Oxidoreductase</keyword>
<feature type="binding site" evidence="9">
    <location>
        <begin position="311"/>
        <end position="314"/>
    </location>
    <ligand>
        <name>FAD</name>
        <dbReference type="ChEBI" id="CHEBI:57692"/>
    </ligand>
</feature>
<dbReference type="InterPro" id="IPR023753">
    <property type="entry name" value="FAD/NAD-binding_dom"/>
</dbReference>
<evidence type="ECO:0000259" key="12">
    <source>
        <dbReference type="Pfam" id="PF02852"/>
    </source>
</evidence>
<dbReference type="FunFam" id="3.30.390.30:FF:000001">
    <property type="entry name" value="Dihydrolipoyl dehydrogenase"/>
    <property type="match status" value="1"/>
</dbReference>
<dbReference type="PANTHER" id="PTHR43014">
    <property type="entry name" value="MERCURIC REDUCTASE"/>
    <property type="match status" value="1"/>
</dbReference>
<evidence type="ECO:0000256" key="3">
    <source>
        <dbReference type="ARBA" id="ARBA00022827"/>
    </source>
</evidence>
<dbReference type="AlphaFoldDB" id="A0A6G3QN53"/>
<dbReference type="Gene3D" id="3.50.50.60">
    <property type="entry name" value="FAD/NAD(P)-binding domain"/>
    <property type="match status" value="2"/>
</dbReference>
<evidence type="ECO:0000256" key="5">
    <source>
        <dbReference type="ARBA" id="ARBA00023002"/>
    </source>
</evidence>
<evidence type="ECO:0000256" key="1">
    <source>
        <dbReference type="ARBA" id="ARBA00007532"/>
    </source>
</evidence>
<dbReference type="SUPFAM" id="SSF51905">
    <property type="entry name" value="FAD/NAD(P)-binding domain"/>
    <property type="match status" value="1"/>
</dbReference>
<dbReference type="GO" id="GO:0050660">
    <property type="term" value="F:flavin adenine dinucleotide binding"/>
    <property type="evidence" value="ECO:0007669"/>
    <property type="project" value="TreeGrafter"/>
</dbReference>
<gene>
    <name evidence="14" type="ORF">G3I53_02345</name>
</gene>
<keyword evidence="3 9" id="KW-0274">FAD</keyword>
<keyword evidence="2 11" id="KW-0285">Flavoprotein</keyword>
<dbReference type="Pfam" id="PF07992">
    <property type="entry name" value="Pyr_redox_2"/>
    <property type="match status" value="1"/>
</dbReference>
<dbReference type="PIRSF" id="PIRSF000350">
    <property type="entry name" value="Mercury_reductase_MerA"/>
    <property type="match status" value="1"/>
</dbReference>
<evidence type="ECO:0000256" key="11">
    <source>
        <dbReference type="RuleBase" id="RU003691"/>
    </source>
</evidence>
<feature type="binding site" evidence="9">
    <location>
        <position position="50"/>
    </location>
    <ligand>
        <name>FAD</name>
        <dbReference type="ChEBI" id="CHEBI:57692"/>
    </ligand>
</feature>
<dbReference type="EMBL" id="JAAGMD010000073">
    <property type="protein sequence ID" value="NEA84933.1"/>
    <property type="molecule type" value="Genomic_DNA"/>
</dbReference>
<feature type="binding site" evidence="9">
    <location>
        <begin position="175"/>
        <end position="182"/>
    </location>
    <ligand>
        <name>NAD(+)</name>
        <dbReference type="ChEBI" id="CHEBI:57540"/>
    </ligand>
</feature>
<dbReference type="PRINTS" id="PR00368">
    <property type="entry name" value="FADPNR"/>
</dbReference>
<dbReference type="Gene3D" id="3.30.390.30">
    <property type="match status" value="1"/>
</dbReference>
<evidence type="ECO:0000259" key="13">
    <source>
        <dbReference type="Pfam" id="PF07992"/>
    </source>
</evidence>
<dbReference type="GO" id="GO:0003955">
    <property type="term" value="F:NAD(P)H dehydrogenase (quinone) activity"/>
    <property type="evidence" value="ECO:0007669"/>
    <property type="project" value="TreeGrafter"/>
</dbReference>
<keyword evidence="6" id="KW-1015">Disulfide bond</keyword>
<dbReference type="InterPro" id="IPR036188">
    <property type="entry name" value="FAD/NAD-bd_sf"/>
</dbReference>
<protein>
    <submittedName>
        <fullName evidence="14">Mercuric reductase</fullName>
    </submittedName>
</protein>
<dbReference type="SUPFAM" id="SSF55424">
    <property type="entry name" value="FAD/NAD-linked reductases, dimerisation (C-terminal) domain"/>
    <property type="match status" value="1"/>
</dbReference>
<dbReference type="PROSITE" id="PS00076">
    <property type="entry name" value="PYRIDINE_REDOX_1"/>
    <property type="match status" value="1"/>
</dbReference>
<organism evidence="14">
    <name type="scientific">Streptomyces sp. SID14436</name>
    <dbReference type="NCBI Taxonomy" id="2706070"/>
    <lineage>
        <taxon>Bacteria</taxon>
        <taxon>Bacillati</taxon>
        <taxon>Actinomycetota</taxon>
        <taxon>Actinomycetes</taxon>
        <taxon>Kitasatosporales</taxon>
        <taxon>Streptomycetaceae</taxon>
        <taxon>Streptomyces</taxon>
    </lineage>
</organism>
<dbReference type="InterPro" id="IPR016156">
    <property type="entry name" value="FAD/NAD-linked_Rdtase_dimer_sf"/>
</dbReference>
<keyword evidence="4" id="KW-0521">NADP</keyword>
<comment type="cofactor">
    <cofactor evidence="9">
        <name>FAD</name>
        <dbReference type="ChEBI" id="CHEBI:57692"/>
    </cofactor>
    <text evidence="9">Binds 1 FAD per subunit.</text>
</comment>
<dbReference type="InterPro" id="IPR001100">
    <property type="entry name" value="Pyr_nuc-diS_OxRdtase"/>
</dbReference>
<evidence type="ECO:0000256" key="8">
    <source>
        <dbReference type="PIRSR" id="PIRSR000350-2"/>
    </source>
</evidence>